<evidence type="ECO:0000313" key="1">
    <source>
        <dbReference type="EMBL" id="KRY54720.1"/>
    </source>
</evidence>
<proteinExistence type="predicted"/>
<comment type="caution">
    <text evidence="1">The sequence shown here is derived from an EMBL/GenBank/DDBJ whole genome shotgun (WGS) entry which is preliminary data.</text>
</comment>
<sequence length="239" mass="26107">CTNWGVCVVCKFFIQSEAKVFAHRPRLCFCFGLNHKALSLSNVESARWQASSANCLWSFPVLAVRRGGEEGKLISAAVLASAFAAEAQLLCTSASIVLGVQLGHHRRRTEKPDVGWLLETTACLPRSAAIENSTSSRNFSISVTCICASRKAQKATPFAEIDKSNQAAMSTSCDDSKFTSPTAASRAQSLAFEIFGCNGLKQLVLVLAHLCDCNAIFDHLQSIFKNKRRRRTVYHQGLC</sequence>
<keyword evidence="2" id="KW-1185">Reference proteome</keyword>
<dbReference type="AlphaFoldDB" id="A0A0V1CZS5"/>
<name>A0A0V1CZS5_TRIBR</name>
<dbReference type="OrthoDB" id="10329124at2759"/>
<gene>
    <name evidence="1" type="ORF">T03_7621</name>
</gene>
<dbReference type="OMA" id="ISVTCIC"/>
<accession>A0A0V1CZS5</accession>
<reference evidence="1 2" key="1">
    <citation type="submission" date="2015-01" db="EMBL/GenBank/DDBJ databases">
        <title>Evolution of Trichinella species and genotypes.</title>
        <authorList>
            <person name="Korhonen P.K."/>
            <person name="Edoardo P."/>
            <person name="Giuseppe L.R."/>
            <person name="Gasser R.B."/>
        </authorList>
    </citation>
    <scope>NUCLEOTIDE SEQUENCE [LARGE SCALE GENOMIC DNA]</scope>
    <source>
        <strain evidence="1">ISS120</strain>
    </source>
</reference>
<organism evidence="1 2">
    <name type="scientific">Trichinella britovi</name>
    <name type="common">Parasitic roundworm</name>
    <dbReference type="NCBI Taxonomy" id="45882"/>
    <lineage>
        <taxon>Eukaryota</taxon>
        <taxon>Metazoa</taxon>
        <taxon>Ecdysozoa</taxon>
        <taxon>Nematoda</taxon>
        <taxon>Enoplea</taxon>
        <taxon>Dorylaimia</taxon>
        <taxon>Trichinellida</taxon>
        <taxon>Trichinellidae</taxon>
        <taxon>Trichinella</taxon>
    </lineage>
</organism>
<dbReference type="Proteomes" id="UP000054653">
    <property type="component" value="Unassembled WGS sequence"/>
</dbReference>
<dbReference type="EMBL" id="JYDI01000065">
    <property type="protein sequence ID" value="KRY54720.1"/>
    <property type="molecule type" value="Genomic_DNA"/>
</dbReference>
<protein>
    <submittedName>
        <fullName evidence="1">Uncharacterized protein</fullName>
    </submittedName>
</protein>
<feature type="non-terminal residue" evidence="1">
    <location>
        <position position="1"/>
    </location>
</feature>
<evidence type="ECO:0000313" key="2">
    <source>
        <dbReference type="Proteomes" id="UP000054653"/>
    </source>
</evidence>